<comment type="caution">
    <text evidence="1">The sequence shown here is derived from an EMBL/GenBank/DDBJ whole genome shotgun (WGS) entry which is preliminary data.</text>
</comment>
<keyword evidence="2" id="KW-1185">Reference proteome</keyword>
<dbReference type="OrthoDB" id="6433119at2759"/>
<evidence type="ECO:0000313" key="1">
    <source>
        <dbReference type="EMBL" id="GFS77590.1"/>
    </source>
</evidence>
<proteinExistence type="predicted"/>
<gene>
    <name evidence="1" type="ORF">NPIL_646801</name>
</gene>
<dbReference type="EMBL" id="BMAW01097052">
    <property type="protein sequence ID" value="GFS77590.1"/>
    <property type="molecule type" value="Genomic_DNA"/>
</dbReference>
<sequence>MNDCKPGNLEYGPLENALNVHCTNDRDELKKCYDLMMKSVKQRVQLAVTGQLGASESASFEMARKCLEPAVNFCAAFPNNCMSIGK</sequence>
<accession>A0A8X6T3F2</accession>
<dbReference type="AlphaFoldDB" id="A0A8X6T3F2"/>
<organism evidence="1 2">
    <name type="scientific">Nephila pilipes</name>
    <name type="common">Giant wood spider</name>
    <name type="synonym">Nephila maculata</name>
    <dbReference type="NCBI Taxonomy" id="299642"/>
    <lineage>
        <taxon>Eukaryota</taxon>
        <taxon>Metazoa</taxon>
        <taxon>Ecdysozoa</taxon>
        <taxon>Arthropoda</taxon>
        <taxon>Chelicerata</taxon>
        <taxon>Arachnida</taxon>
        <taxon>Araneae</taxon>
        <taxon>Araneomorphae</taxon>
        <taxon>Entelegynae</taxon>
        <taxon>Araneoidea</taxon>
        <taxon>Nephilidae</taxon>
        <taxon>Nephila</taxon>
    </lineage>
</organism>
<reference evidence="1" key="1">
    <citation type="submission" date="2020-08" db="EMBL/GenBank/DDBJ databases">
        <title>Multicomponent nature underlies the extraordinary mechanical properties of spider dragline silk.</title>
        <authorList>
            <person name="Kono N."/>
            <person name="Nakamura H."/>
            <person name="Mori M."/>
            <person name="Yoshida Y."/>
            <person name="Ohtoshi R."/>
            <person name="Malay A.D."/>
            <person name="Moran D.A.P."/>
            <person name="Tomita M."/>
            <person name="Numata K."/>
            <person name="Arakawa K."/>
        </authorList>
    </citation>
    <scope>NUCLEOTIDE SEQUENCE</scope>
</reference>
<dbReference type="Proteomes" id="UP000887013">
    <property type="component" value="Unassembled WGS sequence"/>
</dbReference>
<protein>
    <submittedName>
        <fullName evidence="1">Uncharacterized protein</fullName>
    </submittedName>
</protein>
<evidence type="ECO:0000313" key="2">
    <source>
        <dbReference type="Proteomes" id="UP000887013"/>
    </source>
</evidence>
<name>A0A8X6T3F2_NEPPI</name>